<dbReference type="Gramene" id="TraesLDM2D03G01267770.1">
    <property type="protein sequence ID" value="TraesLDM2D03G01267770.1"/>
    <property type="gene ID" value="TraesLDM2D03G01267770"/>
</dbReference>
<dbReference type="Gramene" id="TraesWEE_scaffold_137063_01G000200.1">
    <property type="protein sequence ID" value="TraesWEE_scaffold_137063_01G000200.1"/>
    <property type="gene ID" value="TraesWEE_scaffold_137063_01G000200"/>
</dbReference>
<dbReference type="Gramene" id="TraesSTA2D03G01255670.1">
    <property type="protein sequence ID" value="TraesSTA2D03G01255670.1"/>
    <property type="gene ID" value="TraesSTA2D03G01255670"/>
</dbReference>
<evidence type="ECO:0000256" key="1">
    <source>
        <dbReference type="ARBA" id="ARBA00004906"/>
    </source>
</evidence>
<reference evidence="4" key="2">
    <citation type="submission" date="2018-10" db="UniProtKB">
        <authorList>
            <consortium name="EnsemblPlants"/>
        </authorList>
    </citation>
    <scope>IDENTIFICATION</scope>
</reference>
<dbReference type="STRING" id="4565.A0A3B6DNC4"/>
<dbReference type="AlphaFoldDB" id="A0A3B6DNC4"/>
<dbReference type="Pfam" id="PF24570">
    <property type="entry name" value="BACK_BPM_SPOP"/>
    <property type="match status" value="1"/>
</dbReference>
<evidence type="ECO:0000313" key="4">
    <source>
        <dbReference type="EnsemblPlants" id="TraesCS2D02G472100.1"/>
    </source>
</evidence>
<evidence type="ECO:0000313" key="5">
    <source>
        <dbReference type="Proteomes" id="UP000019116"/>
    </source>
</evidence>
<sequence length="333" mass="37858">MENFPLLSRLSSMENIDLSSFKKRLNADLSSTKRYLRWKWLRLSRRRFLARNFEGAPPGLKADFVSMLEDEEGADVTFVVGDRQFRAYRRVLTAGSPVLDAELVGRQMQETSAELVKIDGMEPAIFEALLHYAYTGALPDSVDGNEPLQRLLVAADRYGMHNLMAMCEWKLCKSIDAQTVPTTLALAEQHHRAKLKDACIRFESSKIKSVLAAIKEQELPSRVTGTMARLGTRVQGRLTLLGTKATSLFLHARNSQACRDTLLFVSSWGLLLYLAIQMEHVIEEAIQLEQDSWLDNLQQMQSSISRVSWICRLAFLERNLQEFQESAWLNSDI</sequence>
<dbReference type="Gramene" id="TraesLAC2D03G01218350.1">
    <property type="protein sequence ID" value="TraesLAC2D03G01218350.1"/>
    <property type="gene ID" value="TraesLAC2D03G01218350"/>
</dbReference>
<dbReference type="Gramene" id="TraesMAC2D03G01264770.1">
    <property type="protein sequence ID" value="TraesMAC2D03G01264770.1"/>
    <property type="gene ID" value="TraesMAC2D03G01264770"/>
</dbReference>
<reference evidence="4" key="1">
    <citation type="submission" date="2018-08" db="EMBL/GenBank/DDBJ databases">
        <authorList>
            <person name="Rossello M."/>
        </authorList>
    </citation>
    <scope>NUCLEOTIDE SEQUENCE [LARGE SCALE GENOMIC DNA]</scope>
    <source>
        <strain evidence="4">cv. Chinese Spring</strain>
    </source>
</reference>
<dbReference type="GO" id="GO:0016567">
    <property type="term" value="P:protein ubiquitination"/>
    <property type="evidence" value="ECO:0007669"/>
    <property type="project" value="InterPro"/>
</dbReference>
<dbReference type="Gramene" id="TraesNOR2D03G01283210.1">
    <property type="protein sequence ID" value="TraesNOR2D03G01283210.1"/>
    <property type="gene ID" value="TraesNOR2D03G01283210"/>
</dbReference>
<dbReference type="PROSITE" id="PS50097">
    <property type="entry name" value="BTB"/>
    <property type="match status" value="1"/>
</dbReference>
<dbReference type="InterPro" id="IPR056423">
    <property type="entry name" value="BACK_BPM_SPOP"/>
</dbReference>
<dbReference type="InterPro" id="IPR000210">
    <property type="entry name" value="BTB/POZ_dom"/>
</dbReference>
<dbReference type="Gramene" id="TraesCS2D03G1055000.1">
    <property type="protein sequence ID" value="TraesCS2D03G1055000.1.CDS"/>
    <property type="gene ID" value="TraesCS2D03G1055000"/>
</dbReference>
<comment type="pathway">
    <text evidence="1">Protein modification; protein ubiquitination.</text>
</comment>
<evidence type="ECO:0000256" key="2">
    <source>
        <dbReference type="ARBA" id="ARBA00010846"/>
    </source>
</evidence>
<evidence type="ECO:0000259" key="3">
    <source>
        <dbReference type="PROSITE" id="PS50097"/>
    </source>
</evidence>
<dbReference type="Gramene" id="TraesCS2D02G472100.1">
    <property type="protein sequence ID" value="TraesCS2D02G472100.1"/>
    <property type="gene ID" value="TraesCS2D02G472100"/>
</dbReference>
<dbReference type="PANTHER" id="PTHR26379">
    <property type="entry name" value="BTB/POZ AND MATH DOMAIN-CONTAINING PROTEIN 1"/>
    <property type="match status" value="1"/>
</dbReference>
<dbReference type="InterPro" id="IPR045005">
    <property type="entry name" value="BPM1-6"/>
</dbReference>
<dbReference type="OrthoDB" id="609732at2759"/>
<dbReference type="SMART" id="SM00225">
    <property type="entry name" value="BTB"/>
    <property type="match status" value="1"/>
</dbReference>
<protein>
    <recommendedName>
        <fullName evidence="3">BTB domain-containing protein</fullName>
    </recommendedName>
</protein>
<dbReference type="GeneID" id="123050107"/>
<dbReference type="Gene3D" id="3.30.710.10">
    <property type="entry name" value="Potassium Channel Kv1.1, Chain A"/>
    <property type="match status" value="1"/>
</dbReference>
<accession>A0A3B6DNC4</accession>
<dbReference type="EnsemblPlants" id="TraesCS2D02G472100.1">
    <property type="protein sequence ID" value="TraesCS2D02G472100.1"/>
    <property type="gene ID" value="TraesCS2D02G472100"/>
</dbReference>
<dbReference type="SUPFAM" id="SSF54695">
    <property type="entry name" value="POZ domain"/>
    <property type="match status" value="1"/>
</dbReference>
<keyword evidence="5" id="KW-1185">Reference proteome</keyword>
<comment type="similarity">
    <text evidence="2">Belongs to the Tdpoz family.</text>
</comment>
<dbReference type="RefSeq" id="XP_044328883.1">
    <property type="nucleotide sequence ID" value="XM_044472948.1"/>
</dbReference>
<organism evidence="4">
    <name type="scientific">Triticum aestivum</name>
    <name type="common">Wheat</name>
    <dbReference type="NCBI Taxonomy" id="4565"/>
    <lineage>
        <taxon>Eukaryota</taxon>
        <taxon>Viridiplantae</taxon>
        <taxon>Streptophyta</taxon>
        <taxon>Embryophyta</taxon>
        <taxon>Tracheophyta</taxon>
        <taxon>Spermatophyta</taxon>
        <taxon>Magnoliopsida</taxon>
        <taxon>Liliopsida</taxon>
        <taxon>Poales</taxon>
        <taxon>Poaceae</taxon>
        <taxon>BOP clade</taxon>
        <taxon>Pooideae</taxon>
        <taxon>Triticodae</taxon>
        <taxon>Triticeae</taxon>
        <taxon>Triticinae</taxon>
        <taxon>Triticum</taxon>
    </lineage>
</organism>
<dbReference type="PANTHER" id="PTHR26379:SF374">
    <property type="entry name" value="BTB DOMAIN-CONTAINING PROTEIN"/>
    <property type="match status" value="1"/>
</dbReference>
<feature type="domain" description="BTB" evidence="3">
    <location>
        <begin position="74"/>
        <end position="142"/>
    </location>
</feature>
<dbReference type="Pfam" id="PF00651">
    <property type="entry name" value="BTB"/>
    <property type="match status" value="1"/>
</dbReference>
<dbReference type="SMR" id="A0A3B6DNC4"/>
<dbReference type="Gene3D" id="6.10.250.3030">
    <property type="match status" value="1"/>
</dbReference>
<gene>
    <name evidence="4" type="primary">LOC123050107</name>
</gene>
<name>A0A3B6DNC4_WHEAT</name>
<dbReference type="Proteomes" id="UP000019116">
    <property type="component" value="Chromosome 2D"/>
</dbReference>
<dbReference type="InterPro" id="IPR011333">
    <property type="entry name" value="SKP1/BTB/POZ_sf"/>
</dbReference>
<proteinExistence type="inferred from homology"/>